<evidence type="ECO:0000313" key="3">
    <source>
        <dbReference type="EMBL" id="KAF7598959.1"/>
    </source>
</evidence>
<evidence type="ECO:0000313" key="5">
    <source>
        <dbReference type="Proteomes" id="UP000216107"/>
    </source>
</evidence>
<name>A0A272ERY6_9RHOO</name>
<protein>
    <submittedName>
        <fullName evidence="3">DUF58 domain-containing protein</fullName>
    </submittedName>
</protein>
<feature type="transmembrane region" description="Helical" evidence="2">
    <location>
        <begin position="63"/>
        <end position="83"/>
    </location>
</feature>
<evidence type="ECO:0000313" key="6">
    <source>
        <dbReference type="Proteomes" id="UP000623509"/>
    </source>
</evidence>
<dbReference type="PANTHER" id="PTHR34351:SF1">
    <property type="entry name" value="SLR1927 PROTEIN"/>
    <property type="match status" value="1"/>
</dbReference>
<keyword evidence="2" id="KW-1133">Transmembrane helix</keyword>
<dbReference type="Proteomes" id="UP000216107">
    <property type="component" value="Unassembled WGS sequence"/>
</dbReference>
<evidence type="ECO:0000256" key="1">
    <source>
        <dbReference type="SAM" id="MobiDB-lite"/>
    </source>
</evidence>
<evidence type="ECO:0000256" key="2">
    <source>
        <dbReference type="SAM" id="Phobius"/>
    </source>
</evidence>
<dbReference type="EMBL" id="NMRN01000028">
    <property type="protein sequence ID" value="PAS92855.1"/>
    <property type="molecule type" value="Genomic_DNA"/>
</dbReference>
<accession>A0A272ERY6</accession>
<keyword evidence="6" id="KW-1185">Reference proteome</keyword>
<reference evidence="3 6" key="1">
    <citation type="submission" date="2016-08" db="EMBL/GenBank/DDBJ databases">
        <title>Candidatus Dactylopiibacterium carminicum genome sequence.</title>
        <authorList>
            <person name="Ramirez-Puebla S.T."/>
            <person name="Ormeno-Orrillo E."/>
            <person name="Vera-Ponce De Leon A."/>
            <person name="Luis L."/>
            <person name="Sanchez-Flores A."/>
            <person name="Monica R."/>
            <person name="Martinez-Romero E."/>
        </authorList>
    </citation>
    <scope>NUCLEOTIDE SEQUENCE [LARGE SCALE GENOMIC DNA]</scope>
    <source>
        <strain evidence="3">END1</strain>
    </source>
</reference>
<evidence type="ECO:0000313" key="4">
    <source>
        <dbReference type="EMBL" id="PAS92855.1"/>
    </source>
</evidence>
<dbReference type="Proteomes" id="UP000623509">
    <property type="component" value="Unassembled WGS sequence"/>
</dbReference>
<proteinExistence type="predicted"/>
<dbReference type="AlphaFoldDB" id="A0A272ERY6"/>
<gene>
    <name evidence="3" type="ORF">BGI27_10475</name>
    <name evidence="4" type="ORF">CGU29_09920</name>
</gene>
<feature type="region of interest" description="Disordered" evidence="1">
    <location>
        <begin position="190"/>
        <end position="211"/>
    </location>
</feature>
<feature type="transmembrane region" description="Helical" evidence="2">
    <location>
        <begin position="34"/>
        <end position="57"/>
    </location>
</feature>
<dbReference type="RefSeq" id="WP_095524832.1">
    <property type="nucleotide sequence ID" value="NZ_MDUX01000032.1"/>
</dbReference>
<dbReference type="PANTHER" id="PTHR34351">
    <property type="entry name" value="SLR1927 PROTEIN-RELATED"/>
    <property type="match status" value="1"/>
</dbReference>
<dbReference type="EMBL" id="MDUX01000032">
    <property type="protein sequence ID" value="KAF7598959.1"/>
    <property type="molecule type" value="Genomic_DNA"/>
</dbReference>
<keyword evidence="2" id="KW-0472">Membrane</keyword>
<sequence length="329" mass="36490">MTQRLAGLKQRWRRWAIRGRIPEPQPIRLRAARIYVFPSRAGFALLITLLVMLIASINYNLSLGYGLVFLLGAVFVLHILHAWRGLHGLELRLAPAEEIFADAQSAWHLQLRNAQRHERAGIVIRSADGQALGSTDLAANAQALLRLNLPGQPRGLRQPGLLTLETRQPLGWIRAWAHIAPDAPVLVYPAPHGEHPLPSRGQDGGDTGAGLASPQADDFAGLRTFQPGDSLRQVAWKQLARGQGMLTKVFASQQRPECVLDWDALSDEMDIERRLGQLTRWLLEARQHGLRCSLYLPGRRIGPGEDATHYRACLESLALHPAEADDAPR</sequence>
<comment type="caution">
    <text evidence="4">The sequence shown here is derived from an EMBL/GenBank/DDBJ whole genome shotgun (WGS) entry which is preliminary data.</text>
</comment>
<keyword evidence="2" id="KW-0812">Transmembrane</keyword>
<reference evidence="4 5" key="2">
    <citation type="submission" date="2017-07" db="EMBL/GenBank/DDBJ databases">
        <title>Candidatus Dactylopiibacterium carminicum, a nitrogen-fixing symbiont of the cochineal insect Dactylopius coccus and Dactylopius opuntiae (Hemiptera: Coccoidea: Dactylopiidae).</title>
        <authorList>
            <person name="Vera A."/>
        </authorList>
    </citation>
    <scope>NUCLEOTIDE SEQUENCE [LARGE SCALE GENOMIC DNA]</scope>
    <source>
        <strain evidence="4 5">NFDCM</strain>
    </source>
</reference>
<organism evidence="4 5">
    <name type="scientific">Candidatus Dactylopiibacterium carminicum</name>
    <dbReference type="NCBI Taxonomy" id="857335"/>
    <lineage>
        <taxon>Bacteria</taxon>
        <taxon>Pseudomonadati</taxon>
        <taxon>Pseudomonadota</taxon>
        <taxon>Betaproteobacteria</taxon>
        <taxon>Rhodocyclales</taxon>
        <taxon>Rhodocyclaceae</taxon>
        <taxon>Candidatus Dactylopiibacterium</taxon>
    </lineage>
</organism>
<dbReference type="OrthoDB" id="5298497at2"/>